<feature type="domain" description="STAS" evidence="1">
    <location>
        <begin position="30"/>
        <end position="115"/>
    </location>
</feature>
<organism evidence="2 3">
    <name type="scientific">Deinococcus gobiensis (strain DSM 21396 / JCM 16679 / CGMCC 1.7299 / I-0)</name>
    <dbReference type="NCBI Taxonomy" id="745776"/>
    <lineage>
        <taxon>Bacteria</taxon>
        <taxon>Thermotogati</taxon>
        <taxon>Deinococcota</taxon>
        <taxon>Deinococci</taxon>
        <taxon>Deinococcales</taxon>
        <taxon>Deinococcaceae</taxon>
        <taxon>Deinococcus</taxon>
    </lineage>
</organism>
<dbReference type="Proteomes" id="UP000007575">
    <property type="component" value="Plasmid P5"/>
</dbReference>
<dbReference type="GO" id="GO:0016301">
    <property type="term" value="F:kinase activity"/>
    <property type="evidence" value="ECO:0007669"/>
    <property type="project" value="UniProtKB-KW"/>
</dbReference>
<name>H8H3V3_DEIGI</name>
<dbReference type="HOGENOM" id="CLU_083260_0_0_0"/>
<sequence length="300" mass="34267">MKEVFYDNKRIIYIPEIRTDFEGYSYLSKLDEKIKNYSDLDESISINLENMTWIDVNMCSVLGAIIQKHKSNGAKIEVVKVNRNVENILSKNGFLTKFMSGFNIKDSYGTVVPYRRYNLSDESKFPDYVSKISKDRERLKFNQNTRSSLLNSILELFSNSVIHSGSGLGIFVCGQYYPNKHTIRFTITDLGVGIRDRVSRFLLKDISDQDSILWAITKRNSTKYNIPGGLGLSFLIEFVTANEGQVILCSGNAYVKISESNREILNMNSRFLGTSISLIINTDRDSVYLPVQEISEEDLF</sequence>
<keyword evidence="2" id="KW-0418">Kinase</keyword>
<reference evidence="2 3" key="1">
    <citation type="journal article" date="2012" name="PLoS ONE">
        <title>Genome sequence and transcriptome analysis of the radioresistant bacterium Deinococcus gobiensis: insights into the extreme environmental adaptations.</title>
        <authorList>
            <person name="Yuan M."/>
            <person name="Chen M."/>
            <person name="Zhang W."/>
            <person name="Lu W."/>
            <person name="Wang J."/>
            <person name="Yang M."/>
            <person name="Zhao P."/>
            <person name="Tang R."/>
            <person name="Li X."/>
            <person name="Hao Y."/>
            <person name="Zhou Z."/>
            <person name="Zhan Y."/>
            <person name="Yu H."/>
            <person name="Teng C."/>
            <person name="Yan Y."/>
            <person name="Ping S."/>
            <person name="Wang Y."/>
            <person name="Lin M."/>
        </authorList>
    </citation>
    <scope>NUCLEOTIDE SEQUENCE [LARGE SCALE GENOMIC DNA]</scope>
    <source>
        <strain evidence="3">DSM 21396 / JCM 16679 / CGMCC 1.7299 / I-0</strain>
        <plasmid evidence="2">P5</plasmid>
    </source>
</reference>
<evidence type="ECO:0000313" key="3">
    <source>
        <dbReference type="Proteomes" id="UP000007575"/>
    </source>
</evidence>
<geneLocation type="plasmid" evidence="2 3">
    <name>P5</name>
</geneLocation>
<dbReference type="RefSeq" id="WP_014695842.1">
    <property type="nucleotide sequence ID" value="NC_017806.1"/>
</dbReference>
<dbReference type="OrthoDB" id="2047848at2"/>
<dbReference type="KEGG" id="dgo:DGo_PE0056"/>
<accession>H8H3V3</accession>
<dbReference type="InterPro" id="IPR036890">
    <property type="entry name" value="HATPase_C_sf"/>
</dbReference>
<proteinExistence type="predicted"/>
<gene>
    <name evidence="2" type="ordered locus">DGo_PE0056</name>
</gene>
<keyword evidence="3" id="KW-1185">Reference proteome</keyword>
<keyword evidence="2" id="KW-0808">Transferase</keyword>
<dbReference type="EMBL" id="CP002196">
    <property type="protein sequence ID" value="AFD28200.1"/>
    <property type="molecule type" value="Genomic_DNA"/>
</dbReference>
<dbReference type="SUPFAM" id="SSF55874">
    <property type="entry name" value="ATPase domain of HSP90 chaperone/DNA topoisomerase II/histidine kinase"/>
    <property type="match status" value="1"/>
</dbReference>
<dbReference type="PROSITE" id="PS50801">
    <property type="entry name" value="STAS"/>
    <property type="match status" value="1"/>
</dbReference>
<evidence type="ECO:0000313" key="2">
    <source>
        <dbReference type="EMBL" id="AFD28200.1"/>
    </source>
</evidence>
<evidence type="ECO:0000259" key="1">
    <source>
        <dbReference type="PROSITE" id="PS50801"/>
    </source>
</evidence>
<protein>
    <submittedName>
        <fullName evidence="2">ATPase, histidine kinase-, DNA gyrase B-, and HSP90-like domain protein</fullName>
    </submittedName>
</protein>
<dbReference type="AlphaFoldDB" id="H8H3V3"/>
<dbReference type="Gene3D" id="3.30.565.10">
    <property type="entry name" value="Histidine kinase-like ATPase, C-terminal domain"/>
    <property type="match status" value="1"/>
</dbReference>
<dbReference type="InterPro" id="IPR002645">
    <property type="entry name" value="STAS_dom"/>
</dbReference>
<keyword evidence="2" id="KW-0614">Plasmid</keyword>
<dbReference type="PATRIC" id="fig|745776.4.peg.4069"/>